<proteinExistence type="predicted"/>
<protein>
    <submittedName>
        <fullName evidence="1">Uncharacterized protein</fullName>
    </submittedName>
</protein>
<gene>
    <name evidence="1" type="ORF">HYPSUDRAFT_777855</name>
</gene>
<dbReference type="EMBL" id="KN817564">
    <property type="protein sequence ID" value="KJA20772.1"/>
    <property type="molecule type" value="Genomic_DNA"/>
</dbReference>
<sequence length="147" mass="15887">MVLLAGCPVAQLLSLIAHNLNLSFSPSFGSYSIQRSAPKLSAHSIQHNLVTKLIDCAWSSIRGPESKPALYSLGHGLQKKTSSPTQPTTFGERSISLRSSLPMIRSAWMAGADLPPTAVGKQNLLRDAIAVISDLRHIHNDLLRPQV</sequence>
<dbReference type="Proteomes" id="UP000054270">
    <property type="component" value="Unassembled WGS sequence"/>
</dbReference>
<dbReference type="AlphaFoldDB" id="A0A0D2L292"/>
<organism evidence="1 2">
    <name type="scientific">Hypholoma sublateritium (strain FD-334 SS-4)</name>
    <dbReference type="NCBI Taxonomy" id="945553"/>
    <lineage>
        <taxon>Eukaryota</taxon>
        <taxon>Fungi</taxon>
        <taxon>Dikarya</taxon>
        <taxon>Basidiomycota</taxon>
        <taxon>Agaricomycotina</taxon>
        <taxon>Agaricomycetes</taxon>
        <taxon>Agaricomycetidae</taxon>
        <taxon>Agaricales</taxon>
        <taxon>Agaricineae</taxon>
        <taxon>Strophariaceae</taxon>
        <taxon>Hypholoma</taxon>
    </lineage>
</organism>
<reference evidence="2" key="1">
    <citation type="submission" date="2014-04" db="EMBL/GenBank/DDBJ databases">
        <title>Evolutionary Origins and Diversification of the Mycorrhizal Mutualists.</title>
        <authorList>
            <consortium name="DOE Joint Genome Institute"/>
            <consortium name="Mycorrhizal Genomics Consortium"/>
            <person name="Kohler A."/>
            <person name="Kuo A."/>
            <person name="Nagy L.G."/>
            <person name="Floudas D."/>
            <person name="Copeland A."/>
            <person name="Barry K.W."/>
            <person name="Cichocki N."/>
            <person name="Veneault-Fourrey C."/>
            <person name="LaButti K."/>
            <person name="Lindquist E.A."/>
            <person name="Lipzen A."/>
            <person name="Lundell T."/>
            <person name="Morin E."/>
            <person name="Murat C."/>
            <person name="Riley R."/>
            <person name="Ohm R."/>
            <person name="Sun H."/>
            <person name="Tunlid A."/>
            <person name="Henrissat B."/>
            <person name="Grigoriev I.V."/>
            <person name="Hibbett D.S."/>
            <person name="Martin F."/>
        </authorList>
    </citation>
    <scope>NUCLEOTIDE SEQUENCE [LARGE SCALE GENOMIC DNA]</scope>
    <source>
        <strain evidence="2">FD-334 SS-4</strain>
    </source>
</reference>
<name>A0A0D2L292_HYPSF</name>
<accession>A0A0D2L292</accession>
<evidence type="ECO:0000313" key="2">
    <source>
        <dbReference type="Proteomes" id="UP000054270"/>
    </source>
</evidence>
<evidence type="ECO:0000313" key="1">
    <source>
        <dbReference type="EMBL" id="KJA20772.1"/>
    </source>
</evidence>
<keyword evidence="2" id="KW-1185">Reference proteome</keyword>